<dbReference type="Gene3D" id="3.30.70.100">
    <property type="match status" value="1"/>
</dbReference>
<gene>
    <name evidence="2" type="ORF">ABFB10_18930</name>
</gene>
<evidence type="ECO:0000259" key="1">
    <source>
        <dbReference type="PROSITE" id="PS51725"/>
    </source>
</evidence>
<keyword evidence="2" id="KW-0560">Oxidoreductase</keyword>
<dbReference type="InterPro" id="IPR050744">
    <property type="entry name" value="AI-2_Isomerase_LsrG"/>
</dbReference>
<accession>A0AAW9SJ63</accession>
<dbReference type="EC" id="1.-.-.-" evidence="2"/>
<dbReference type="SUPFAM" id="SSF54909">
    <property type="entry name" value="Dimeric alpha+beta barrel"/>
    <property type="match status" value="1"/>
</dbReference>
<keyword evidence="2" id="KW-0503">Monooxygenase</keyword>
<comment type="caution">
    <text evidence="2">The sequence shown here is derived from an EMBL/GenBank/DDBJ whole genome shotgun (WGS) entry which is preliminary data.</text>
</comment>
<dbReference type="InterPro" id="IPR011008">
    <property type="entry name" value="Dimeric_a/b-barrel"/>
</dbReference>
<protein>
    <submittedName>
        <fullName evidence="2">Quinol monooxygenase</fullName>
        <ecNumber evidence="2">1.-.-.-</ecNumber>
    </submittedName>
</protein>
<dbReference type="InterPro" id="IPR007138">
    <property type="entry name" value="ABM_dom"/>
</dbReference>
<reference evidence="2 3" key="1">
    <citation type="submission" date="2024-05" db="EMBL/GenBank/DDBJ databases">
        <title>Genome sequence of Ponticoccus litoralis KCCM 90028.</title>
        <authorList>
            <person name="Kim J.M."/>
            <person name="Lee J.K."/>
            <person name="Choi B.J."/>
            <person name="Bayburt H."/>
            <person name="Baek J.H."/>
            <person name="Jeon C.O."/>
        </authorList>
    </citation>
    <scope>NUCLEOTIDE SEQUENCE [LARGE SCALE GENOMIC DNA]</scope>
    <source>
        <strain evidence="2 3">KCCM 90028</strain>
    </source>
</reference>
<dbReference type="PROSITE" id="PS51725">
    <property type="entry name" value="ABM"/>
    <property type="match status" value="1"/>
</dbReference>
<organism evidence="2 3">
    <name type="scientific">Ponticoccus litoralis</name>
    <dbReference type="NCBI Taxonomy" id="422297"/>
    <lineage>
        <taxon>Bacteria</taxon>
        <taxon>Pseudomonadati</taxon>
        <taxon>Pseudomonadota</taxon>
        <taxon>Alphaproteobacteria</taxon>
        <taxon>Rhodobacterales</taxon>
        <taxon>Roseobacteraceae</taxon>
        <taxon>Ponticoccus</taxon>
    </lineage>
</organism>
<proteinExistence type="predicted"/>
<feature type="domain" description="ABM" evidence="1">
    <location>
        <begin position="2"/>
        <end position="91"/>
    </location>
</feature>
<dbReference type="Pfam" id="PF03992">
    <property type="entry name" value="ABM"/>
    <property type="match status" value="1"/>
</dbReference>
<keyword evidence="3" id="KW-1185">Reference proteome</keyword>
<evidence type="ECO:0000313" key="3">
    <source>
        <dbReference type="Proteomes" id="UP001428774"/>
    </source>
</evidence>
<dbReference type="AlphaFoldDB" id="A0AAW9SJ63"/>
<name>A0AAW9SJ63_9RHOB</name>
<dbReference type="Proteomes" id="UP001428774">
    <property type="component" value="Unassembled WGS sequence"/>
</dbReference>
<dbReference type="PANTHER" id="PTHR33336">
    <property type="entry name" value="QUINOL MONOOXYGENASE YGIN-RELATED"/>
    <property type="match status" value="1"/>
</dbReference>
<dbReference type="EMBL" id="JBDNCH010000002">
    <property type="protein sequence ID" value="MEN9062752.1"/>
    <property type="molecule type" value="Genomic_DNA"/>
</dbReference>
<evidence type="ECO:0000313" key="2">
    <source>
        <dbReference type="EMBL" id="MEN9062752.1"/>
    </source>
</evidence>
<dbReference type="GO" id="GO:0004497">
    <property type="term" value="F:monooxygenase activity"/>
    <property type="evidence" value="ECO:0007669"/>
    <property type="project" value="UniProtKB-KW"/>
</dbReference>
<dbReference type="PANTHER" id="PTHR33336:SF3">
    <property type="entry name" value="ABM DOMAIN-CONTAINING PROTEIN"/>
    <property type="match status" value="1"/>
</dbReference>
<dbReference type="RefSeq" id="WP_347167686.1">
    <property type="nucleotide sequence ID" value="NZ_JBDNCH010000002.1"/>
</dbReference>
<sequence>MYKFIITIDCQPGTRSKILDRAPGAQAATRAEPGCIAYDFYTCTDDPDRLVFVETWTDEAAHGFHMEQQHTKDFIAFHEPFHRNFTFETINVS</sequence>